<gene>
    <name evidence="2" type="ORF">NRB56_58120</name>
</gene>
<dbReference type="RefSeq" id="WP_153347490.1">
    <property type="nucleotide sequence ID" value="NZ_WEGI01000013.1"/>
</dbReference>
<evidence type="ECO:0000313" key="2">
    <source>
        <dbReference type="EMBL" id="MQY30214.1"/>
    </source>
</evidence>
<feature type="domain" description="Roadblock/LAMTOR2" evidence="1">
    <location>
        <begin position="9"/>
        <end position="99"/>
    </location>
</feature>
<dbReference type="OrthoDB" id="5187023at2"/>
<reference evidence="2 3" key="1">
    <citation type="submission" date="2019-10" db="EMBL/GenBank/DDBJ databases">
        <title>Nocardia macrotermitis sp. nov. and Nocardia aurantia sp. nov., isolated from the gut of fungus growing-termite Macrotermes natalensis.</title>
        <authorList>
            <person name="Benndorf R."/>
            <person name="Schwitalla J."/>
            <person name="Martin K."/>
            <person name="De Beer W."/>
            <person name="Kaster A.-K."/>
            <person name="Vollmers J."/>
            <person name="Poulsen M."/>
            <person name="Beemelmanns C."/>
        </authorList>
    </citation>
    <scope>NUCLEOTIDE SEQUENCE [LARGE SCALE GENOMIC DNA]</scope>
    <source>
        <strain evidence="2 3">RB56</strain>
    </source>
</reference>
<keyword evidence="3" id="KW-1185">Reference proteome</keyword>
<dbReference type="PANTHER" id="PTHR36222">
    <property type="entry name" value="SERINE PROTEASE INHIBITOR RV3364C"/>
    <property type="match status" value="1"/>
</dbReference>
<accession>A0A7K0DZD5</accession>
<organism evidence="2 3">
    <name type="scientific">Nocardia aurantia</name>
    <dbReference type="NCBI Taxonomy" id="2585199"/>
    <lineage>
        <taxon>Bacteria</taxon>
        <taxon>Bacillati</taxon>
        <taxon>Actinomycetota</taxon>
        <taxon>Actinomycetes</taxon>
        <taxon>Mycobacteriales</taxon>
        <taxon>Nocardiaceae</taxon>
        <taxon>Nocardia</taxon>
    </lineage>
</organism>
<proteinExistence type="predicted"/>
<dbReference type="EMBL" id="WEGI01000013">
    <property type="protein sequence ID" value="MQY30214.1"/>
    <property type="molecule type" value="Genomic_DNA"/>
</dbReference>
<name>A0A7K0DZD5_9NOCA</name>
<dbReference type="Gene3D" id="3.30.450.30">
    <property type="entry name" value="Dynein light chain 2a, cytoplasmic"/>
    <property type="match status" value="1"/>
</dbReference>
<protein>
    <submittedName>
        <fullName evidence="2">Serine protease inhibitor</fullName>
    </submittedName>
</protein>
<dbReference type="SUPFAM" id="SSF103196">
    <property type="entry name" value="Roadblock/LC7 domain"/>
    <property type="match status" value="1"/>
</dbReference>
<sequence length="134" mass="14636">MTEEYGKFNWILDDLAERLNGVRYVIMLSNDGLMLGHCAQIEREDGERFSAMASALQSLGTSAGRLFAAGNLQQVMVELDEAMLFVTSAGANASIAVLGEATADWGLVAHEMNLTVQRMGTWLSSKPRHSNVTR</sequence>
<dbReference type="InterPro" id="IPR004942">
    <property type="entry name" value="Roadblock/LAMTOR2_dom"/>
</dbReference>
<dbReference type="InterPro" id="IPR053141">
    <property type="entry name" value="Mycobact_SerProt_Inhib_Rv3364c"/>
</dbReference>
<dbReference type="SMART" id="SM00960">
    <property type="entry name" value="Robl_LC7"/>
    <property type="match status" value="1"/>
</dbReference>
<dbReference type="Pfam" id="PF03259">
    <property type="entry name" value="Robl_LC7"/>
    <property type="match status" value="1"/>
</dbReference>
<dbReference type="AlphaFoldDB" id="A0A7K0DZD5"/>
<dbReference type="Proteomes" id="UP000431401">
    <property type="component" value="Unassembled WGS sequence"/>
</dbReference>
<evidence type="ECO:0000313" key="3">
    <source>
        <dbReference type="Proteomes" id="UP000431401"/>
    </source>
</evidence>
<comment type="caution">
    <text evidence="2">The sequence shown here is derived from an EMBL/GenBank/DDBJ whole genome shotgun (WGS) entry which is preliminary data.</text>
</comment>
<dbReference type="PANTHER" id="PTHR36222:SF1">
    <property type="entry name" value="SERINE PROTEASE INHIBITOR RV3364C"/>
    <property type="match status" value="1"/>
</dbReference>
<evidence type="ECO:0000259" key="1">
    <source>
        <dbReference type="SMART" id="SM00960"/>
    </source>
</evidence>